<keyword evidence="3" id="KW-1185">Reference proteome</keyword>
<name>A0A813HSZ1_POLGL</name>
<feature type="compositionally biased region" description="Gly residues" evidence="1">
    <location>
        <begin position="56"/>
        <end position="66"/>
    </location>
</feature>
<feature type="compositionally biased region" description="Basic residues" evidence="1">
    <location>
        <begin position="483"/>
        <end position="493"/>
    </location>
</feature>
<dbReference type="Proteomes" id="UP000654075">
    <property type="component" value="Unassembled WGS sequence"/>
</dbReference>
<dbReference type="OrthoDB" id="448121at2759"/>
<feature type="compositionally biased region" description="Basic and acidic residues" evidence="1">
    <location>
        <begin position="464"/>
        <end position="477"/>
    </location>
</feature>
<feature type="region of interest" description="Disordered" evidence="1">
    <location>
        <begin position="431"/>
        <end position="540"/>
    </location>
</feature>
<comment type="caution">
    <text evidence="2">The sequence shown here is derived from an EMBL/GenBank/DDBJ whole genome shotgun (WGS) entry which is preliminary data.</text>
</comment>
<evidence type="ECO:0000313" key="3">
    <source>
        <dbReference type="Proteomes" id="UP000654075"/>
    </source>
</evidence>
<feature type="compositionally biased region" description="Pro residues" evidence="1">
    <location>
        <begin position="132"/>
        <end position="158"/>
    </location>
</feature>
<dbReference type="AlphaFoldDB" id="A0A813HSZ1"/>
<dbReference type="EMBL" id="CAJNNV010032606">
    <property type="protein sequence ID" value="CAE8640495.1"/>
    <property type="molecule type" value="Genomic_DNA"/>
</dbReference>
<sequence>MQGYGAAGQNSVFGNGMNRAPAGFGCGGGGCGDFSSHGYGGGCGSGAPAFPPQPPGGGGRPAGVGGFLTAPSAPPPAAAPSPLLRIRAGIEAGNHAEVMAGVREADVAGVVLAPNVRDMIKQWLAVNSPKASEPPPEEPPAPPPPPPTEPPAGGPPPEPESKGPAVTSEKLRGALLRFFSMAAKGSDAAAGLGIIEGDDGNRYLPLPMLGRAVGLAGEEFEVAMAAYKVVTETPPGTFMMTDDARSVGLVEWVGWEEFSSSLDAIVSGTRDPAFEPRSIQGHVARAARGAVRSGPCRQPDVLKRLQENLSSEGLPEDAAPALRSAIARRARLALACLVDAIASQGLGPQAGVDSMGLVGQLPRTLFGIIFENIDDRDKGACAFLGEILQSWDRRRCFSKRWLQDAAGKFSMPKGANTERDDARGWYALTSENLHKKPSDEGKPGDVDGFLHTTSERAGIQAHSRKAETSSSSRRDAIGDSPSRKSRSPGRKSSGKASTSKQDPVEDAADAKGDDKAAKVDGAAQREKRRKILQHDEDDDETVALRLEESRKRRAALMAKYQDGAKKD</sequence>
<proteinExistence type="predicted"/>
<gene>
    <name evidence="2" type="ORF">PGLA1383_LOCUS55340</name>
</gene>
<feature type="region of interest" description="Disordered" evidence="1">
    <location>
        <begin position="128"/>
        <end position="167"/>
    </location>
</feature>
<feature type="compositionally biased region" description="Basic and acidic residues" evidence="1">
    <location>
        <begin position="508"/>
        <end position="518"/>
    </location>
</feature>
<feature type="region of interest" description="Disordered" evidence="1">
    <location>
        <begin position="50"/>
        <end position="79"/>
    </location>
</feature>
<protein>
    <submittedName>
        <fullName evidence="2">Uncharacterized protein</fullName>
    </submittedName>
</protein>
<reference evidence="2" key="1">
    <citation type="submission" date="2021-02" db="EMBL/GenBank/DDBJ databases">
        <authorList>
            <person name="Dougan E. K."/>
            <person name="Rhodes N."/>
            <person name="Thang M."/>
            <person name="Chan C."/>
        </authorList>
    </citation>
    <scope>NUCLEOTIDE SEQUENCE</scope>
</reference>
<accession>A0A813HSZ1</accession>
<evidence type="ECO:0000256" key="1">
    <source>
        <dbReference type="SAM" id="MobiDB-lite"/>
    </source>
</evidence>
<organism evidence="2 3">
    <name type="scientific">Polarella glacialis</name>
    <name type="common">Dinoflagellate</name>
    <dbReference type="NCBI Taxonomy" id="89957"/>
    <lineage>
        <taxon>Eukaryota</taxon>
        <taxon>Sar</taxon>
        <taxon>Alveolata</taxon>
        <taxon>Dinophyceae</taxon>
        <taxon>Suessiales</taxon>
        <taxon>Suessiaceae</taxon>
        <taxon>Polarella</taxon>
    </lineage>
</organism>
<evidence type="ECO:0000313" key="2">
    <source>
        <dbReference type="EMBL" id="CAE8640495.1"/>
    </source>
</evidence>
<feature type="compositionally biased region" description="Basic and acidic residues" evidence="1">
    <location>
        <begin position="432"/>
        <end position="445"/>
    </location>
</feature>